<dbReference type="AlphaFoldDB" id="A0A177KX48"/>
<accession>A0A177KX48</accession>
<proteinExistence type="predicted"/>
<sequence length="107" mass="12165">MTVQEMINELMKIKDKNQEVVVECTLKATEDGEYEADVALAIDSAEIELMSEVAATCSKCNKETTGKIYDPCYCAECKVQELKYRLDIAEQSYRMLVKEIIENGRLN</sequence>
<evidence type="ECO:0000313" key="2">
    <source>
        <dbReference type="Proteomes" id="UP000077271"/>
    </source>
</evidence>
<dbReference type="Proteomes" id="UP000077271">
    <property type="component" value="Unassembled WGS sequence"/>
</dbReference>
<evidence type="ECO:0000313" key="1">
    <source>
        <dbReference type="EMBL" id="OAH57900.1"/>
    </source>
</evidence>
<protein>
    <submittedName>
        <fullName evidence="1">Uncharacterized protein</fullName>
    </submittedName>
</protein>
<gene>
    <name evidence="1" type="ORF">AWH48_02515</name>
</gene>
<name>A0A177KX48_9BACI</name>
<comment type="caution">
    <text evidence="1">The sequence shown here is derived from an EMBL/GenBank/DDBJ whole genome shotgun (WGS) entry which is preliminary data.</text>
</comment>
<dbReference type="EMBL" id="LQWZ01000012">
    <property type="protein sequence ID" value="OAH57900.1"/>
    <property type="molecule type" value="Genomic_DNA"/>
</dbReference>
<dbReference type="RefSeq" id="WP_018392806.1">
    <property type="nucleotide sequence ID" value="NZ_LQWZ01000012.1"/>
</dbReference>
<organism evidence="1 2">
    <name type="scientific">Domibacillus aminovorans</name>
    <dbReference type="NCBI Taxonomy" id="29332"/>
    <lineage>
        <taxon>Bacteria</taxon>
        <taxon>Bacillati</taxon>
        <taxon>Bacillota</taxon>
        <taxon>Bacilli</taxon>
        <taxon>Bacillales</taxon>
        <taxon>Bacillaceae</taxon>
        <taxon>Domibacillus</taxon>
    </lineage>
</organism>
<reference evidence="1 2" key="1">
    <citation type="submission" date="2016-01" db="EMBL/GenBank/DDBJ databases">
        <title>Investigation of taxonomic status of Bacillus aminovorans.</title>
        <authorList>
            <person name="Verma A."/>
            <person name="Pal Y."/>
            <person name="Krishnamurthi S."/>
        </authorList>
    </citation>
    <scope>NUCLEOTIDE SEQUENCE [LARGE SCALE GENOMIC DNA]</scope>
    <source>
        <strain evidence="1 2">DSM 4337</strain>
    </source>
</reference>